<reference key="1">
    <citation type="submission" date="2007-01" db="EMBL/GenBank/DDBJ databases">
        <title>The Genome Sequence of Puccinia graminis f. sp. tritici Strain CRL 75-36-700-3.</title>
        <authorList>
            <consortium name="The Broad Institute Genome Sequencing Platform"/>
            <person name="Birren B."/>
            <person name="Lander E."/>
            <person name="Galagan J."/>
            <person name="Nusbaum C."/>
            <person name="Devon K."/>
            <person name="Cuomo C."/>
            <person name="Jaffe D."/>
            <person name="Butler J."/>
            <person name="Alvarez P."/>
            <person name="Gnerre S."/>
            <person name="Grabherr M."/>
            <person name="Mauceli E."/>
            <person name="Brockman W."/>
            <person name="Young S."/>
            <person name="LaButti K."/>
            <person name="Sykes S."/>
            <person name="DeCaprio D."/>
            <person name="Crawford M."/>
            <person name="Koehrsen M."/>
            <person name="Engels R."/>
            <person name="Montgomery P."/>
            <person name="Pearson M."/>
            <person name="Howarth C."/>
            <person name="Larson L."/>
            <person name="White J."/>
            <person name="Zeng Q."/>
            <person name="Kodira C."/>
            <person name="Yandava C."/>
            <person name="Alvarado L."/>
            <person name="O'Leary S."/>
            <person name="Szabo L."/>
            <person name="Dean R."/>
            <person name="Schein J."/>
        </authorList>
    </citation>
    <scope>NUCLEOTIDE SEQUENCE</scope>
    <source>
        <strain>CRL 75-36-700-3</strain>
    </source>
</reference>
<keyword evidence="2" id="KW-1185">Reference proteome</keyword>
<dbReference type="RefSeq" id="XP_003337354.2">
    <property type="nucleotide sequence ID" value="XM_003337306.2"/>
</dbReference>
<dbReference type="PANTHER" id="PTHR33246">
    <property type="entry name" value="CCHC-TYPE DOMAIN-CONTAINING PROTEIN"/>
    <property type="match status" value="1"/>
</dbReference>
<dbReference type="EMBL" id="DS178376">
    <property type="protein sequence ID" value="EFP92935.2"/>
    <property type="molecule type" value="Genomic_DNA"/>
</dbReference>
<dbReference type="Proteomes" id="UP000008783">
    <property type="component" value="Unassembled WGS sequence"/>
</dbReference>
<evidence type="ECO:0000313" key="2">
    <source>
        <dbReference type="Proteomes" id="UP000008783"/>
    </source>
</evidence>
<accession>E3L8P9</accession>
<reference evidence="2" key="2">
    <citation type="journal article" date="2011" name="Proc. Natl. Acad. Sci. U.S.A.">
        <title>Obligate biotrophy features unraveled by the genomic analysis of rust fungi.</title>
        <authorList>
            <person name="Duplessis S."/>
            <person name="Cuomo C.A."/>
            <person name="Lin Y.-C."/>
            <person name="Aerts A."/>
            <person name="Tisserant E."/>
            <person name="Veneault-Fourrey C."/>
            <person name="Joly D.L."/>
            <person name="Hacquard S."/>
            <person name="Amselem J."/>
            <person name="Cantarel B.L."/>
            <person name="Chiu R."/>
            <person name="Coutinho P.M."/>
            <person name="Feau N."/>
            <person name="Field M."/>
            <person name="Frey P."/>
            <person name="Gelhaye E."/>
            <person name="Goldberg J."/>
            <person name="Grabherr M.G."/>
            <person name="Kodira C.D."/>
            <person name="Kohler A."/>
            <person name="Kuees U."/>
            <person name="Lindquist E.A."/>
            <person name="Lucas S.M."/>
            <person name="Mago R."/>
            <person name="Mauceli E."/>
            <person name="Morin E."/>
            <person name="Murat C."/>
            <person name="Pangilinan J.L."/>
            <person name="Park R."/>
            <person name="Pearson M."/>
            <person name="Quesneville H."/>
            <person name="Rouhier N."/>
            <person name="Sakthikumar S."/>
            <person name="Salamov A.A."/>
            <person name="Schmutz J."/>
            <person name="Selles B."/>
            <person name="Shapiro H."/>
            <person name="Tanguay P."/>
            <person name="Tuskan G.A."/>
            <person name="Henrissat B."/>
            <person name="Van de Peer Y."/>
            <person name="Rouze P."/>
            <person name="Ellis J.G."/>
            <person name="Dodds P.N."/>
            <person name="Schein J.E."/>
            <person name="Zhong S."/>
            <person name="Hamelin R.C."/>
            <person name="Grigoriev I.V."/>
            <person name="Szabo L.J."/>
            <person name="Martin F."/>
        </authorList>
    </citation>
    <scope>NUCLEOTIDE SEQUENCE [LARGE SCALE GENOMIC DNA]</scope>
    <source>
        <strain evidence="2">CRL 75-36-700-3 / race SCCL</strain>
    </source>
</reference>
<dbReference type="AlphaFoldDB" id="E3L8P9"/>
<sequence length="307" mass="33990">MSATCHSPEFKLQLNLDDGRHGILSSNSNHTTACRTQFCCLLNKSNLTFPVLITPRIRTYDEGSFSAPSPQPTATGQYCWSSTAVIIKEADLKYNGENFEDFLHRFKLAAEIYGAGGFDKALQHDGTGKDGYNKPPLLADVIEVAKDEIRARSINVFAASGFAEANHMMQRSLDQKKGDARKREKMNTHKGMIDPLGGSMNLNPVGTVTEKDIPRRTENPAVFSTPLQLPPSTNKHEYISSLHKIDWDPPRLGSGNFEKVKLKANTATTQAEALRGQCKTPVKKDNLEMDVDQLDELEELVQDIPAT</sequence>
<evidence type="ECO:0000313" key="1">
    <source>
        <dbReference type="EMBL" id="EFP92935.2"/>
    </source>
</evidence>
<protein>
    <submittedName>
        <fullName evidence="1">Uncharacterized protein</fullName>
    </submittedName>
</protein>
<dbReference type="KEGG" id="pgr:PGTG_19053"/>
<proteinExistence type="predicted"/>
<dbReference type="PANTHER" id="PTHR33246:SF51">
    <property type="entry name" value="MYB_SANT-LIKE DOMAIN-CONTAINING PROTEIN"/>
    <property type="match status" value="1"/>
</dbReference>
<dbReference type="GeneID" id="10542827"/>
<dbReference type="VEuPathDB" id="FungiDB:PGTG_19053"/>
<organism evidence="1 2">
    <name type="scientific">Puccinia graminis f. sp. tritici (strain CRL 75-36-700-3 / race SCCL)</name>
    <name type="common">Black stem rust fungus</name>
    <dbReference type="NCBI Taxonomy" id="418459"/>
    <lineage>
        <taxon>Eukaryota</taxon>
        <taxon>Fungi</taxon>
        <taxon>Dikarya</taxon>
        <taxon>Basidiomycota</taxon>
        <taxon>Pucciniomycotina</taxon>
        <taxon>Pucciniomycetes</taxon>
        <taxon>Pucciniales</taxon>
        <taxon>Pucciniaceae</taxon>
        <taxon>Puccinia</taxon>
    </lineage>
</organism>
<dbReference type="HOGENOM" id="CLU_906530_0_0_1"/>
<gene>
    <name evidence="1" type="ORF">PGTG_19053</name>
</gene>
<dbReference type="InParanoid" id="E3L8P9"/>
<name>E3L8P9_PUCGT</name>